<evidence type="ECO:0000313" key="2">
    <source>
        <dbReference type="WBParaSite" id="JU765_v2.g7745.t1"/>
    </source>
</evidence>
<organism evidence="1 2">
    <name type="scientific">Panagrolaimus sp. JU765</name>
    <dbReference type="NCBI Taxonomy" id="591449"/>
    <lineage>
        <taxon>Eukaryota</taxon>
        <taxon>Metazoa</taxon>
        <taxon>Ecdysozoa</taxon>
        <taxon>Nematoda</taxon>
        <taxon>Chromadorea</taxon>
        <taxon>Rhabditida</taxon>
        <taxon>Tylenchina</taxon>
        <taxon>Panagrolaimomorpha</taxon>
        <taxon>Panagrolaimoidea</taxon>
        <taxon>Panagrolaimidae</taxon>
        <taxon>Panagrolaimus</taxon>
    </lineage>
</organism>
<protein>
    <submittedName>
        <fullName evidence="2">Reverse transcriptase domain-containing protein</fullName>
    </submittedName>
</protein>
<sequence length="857" mass="99419">MAPRSHKKQSKERNYWTKGELKHLEGFVKQVQDNGEAVDLQLLIESRKEYALLNNEIFPRRTPKALELKVYACFQSLRGGTTVVRNRAPETFNPQCSQEESMETDVDSEIPSTSDMEQQMDVGECLKLDQQLVRDITDKYNEIKRTHLHLSKKYWDAWCALNHKYQVQHPNECLEIIKQDIKAVRKMGKVRKLKDKLKKIHSLTGKRVIKSKKCPIEINPDRLRAFWLEIVGKEKPFEVSERFKEWFDHMETLEREQDNSSIATEFMLALKKVKPWKAAGPDGIQAYCVNGMMFNHQYYMDDLILYAKLREIVYAVKLVKTISAEVGLDMNMKKCAINIDKSDNDIEGIPCLSEIQVYKYLGIHCNEQTQQSVTREIAMKTLQGKKYDILDSEASYKQKRLLYNSQLIPKLSYISTNVIAGSGTLMSDLAQMEEFDKGLPLWLREKDRKLMQLSANSNRLFLPVDMGGLGFKSAREDMCKQIARCYTYIKFHRDLREIDELLESLAKRQKRNTISDFRQMLNICQGLNLNIECSRGNYIKVNGTCFLTLKKAVQTISKTMDKYFAELRLEQWQSKQCAGDVLREEDINIAESFRYLKLDFGIGPILNGMAVQEKAIMCYAHPANAALLDRKCRRCRQHKVLKPQLETIQHIMTGCPIGQVTTMVTRHDDVVKHLVQELRKEYNFKKLHYTEHIPKSDISECRKYKMFVDCPQPVTSEIISNKPDIVLETDDMVYIIEIGISWFTILSKQSRWKYCKYALNSTIKYEDFDYNQGEAFVSAESLKNRLKDLFRKEVKVIPLVLGVCGEITDQTLDFYKQLPLPANRIDKVRLLMQRSVMLGSHYVLKSHMGTGSCANKP</sequence>
<dbReference type="WBParaSite" id="JU765_v2.g7745.t1">
    <property type="protein sequence ID" value="JU765_v2.g7745.t1"/>
    <property type="gene ID" value="JU765_v2.g7745"/>
</dbReference>
<dbReference type="Proteomes" id="UP000887576">
    <property type="component" value="Unplaced"/>
</dbReference>
<proteinExistence type="predicted"/>
<name>A0AC34RKR5_9BILA</name>
<accession>A0AC34RKR5</accession>
<reference evidence="2" key="1">
    <citation type="submission" date="2022-11" db="UniProtKB">
        <authorList>
            <consortium name="WormBaseParasite"/>
        </authorList>
    </citation>
    <scope>IDENTIFICATION</scope>
</reference>
<evidence type="ECO:0000313" key="1">
    <source>
        <dbReference type="Proteomes" id="UP000887576"/>
    </source>
</evidence>